<keyword evidence="1" id="KW-1133">Transmembrane helix</keyword>
<reference evidence="2 3" key="1">
    <citation type="submission" date="2023-07" db="EMBL/GenBank/DDBJ databases">
        <title>Pathogens genome sequencing project 196.</title>
        <authorList>
            <person name="Cao X."/>
        </authorList>
    </citation>
    <scope>NUCLEOTIDE SEQUENCE [LARGE SCALE GENOMIC DNA]</scope>
    <source>
        <strain evidence="2 3">SM41</strain>
    </source>
</reference>
<comment type="caution">
    <text evidence="2">The sequence shown here is derived from an EMBL/GenBank/DDBJ whole genome shotgun (WGS) entry which is preliminary data.</text>
</comment>
<dbReference type="RefSeq" id="WP_309149919.1">
    <property type="nucleotide sequence ID" value="NZ_JAVIOS010000011.1"/>
</dbReference>
<organism evidence="2 3">
    <name type="scientific">Serratia marcescens</name>
    <dbReference type="NCBI Taxonomy" id="615"/>
    <lineage>
        <taxon>Bacteria</taxon>
        <taxon>Pseudomonadati</taxon>
        <taxon>Pseudomonadota</taxon>
        <taxon>Gammaproteobacteria</taxon>
        <taxon>Enterobacterales</taxon>
        <taxon>Yersiniaceae</taxon>
        <taxon>Serratia</taxon>
    </lineage>
</organism>
<dbReference type="Pfam" id="PF16931">
    <property type="entry name" value="Phage_holin_8"/>
    <property type="match status" value="1"/>
</dbReference>
<accession>A0ABD5BC19</accession>
<sequence>MSDPLTATGTTALVSATIAAPAVGIDYGVIFGAFIGAMFYVTQAKDIPRIRQAFSFVVSFGTGVLGASVAGAKLSAWLNYNDTPLEPLGALFISAVAVKLLTFVSEKMEDPTSLFSRFRGGANGK</sequence>
<gene>
    <name evidence="2" type="ORF">RF091_00895</name>
</gene>
<feature type="transmembrane region" description="Helical" evidence="1">
    <location>
        <begin position="88"/>
        <end position="105"/>
    </location>
</feature>
<name>A0ABD5BC19_SERMA</name>
<dbReference type="Proteomes" id="UP001234811">
    <property type="component" value="Unassembled WGS sequence"/>
</dbReference>
<evidence type="ECO:0000313" key="2">
    <source>
        <dbReference type="EMBL" id="MDQ9554102.1"/>
    </source>
</evidence>
<keyword evidence="1" id="KW-0472">Membrane</keyword>
<feature type="transmembrane region" description="Helical" evidence="1">
    <location>
        <begin position="53"/>
        <end position="76"/>
    </location>
</feature>
<dbReference type="AlphaFoldDB" id="A0ABD5BC19"/>
<dbReference type="EMBL" id="JAVIPQ010000013">
    <property type="protein sequence ID" value="MDQ9554102.1"/>
    <property type="molecule type" value="Genomic_DNA"/>
</dbReference>
<dbReference type="InterPro" id="IPR032637">
    <property type="entry name" value="Phage_holin-like"/>
</dbReference>
<keyword evidence="1" id="KW-0812">Transmembrane</keyword>
<protein>
    <submittedName>
        <fullName evidence="2">Holin</fullName>
    </submittedName>
</protein>
<evidence type="ECO:0000313" key="3">
    <source>
        <dbReference type="Proteomes" id="UP001234811"/>
    </source>
</evidence>
<proteinExistence type="predicted"/>
<evidence type="ECO:0000256" key="1">
    <source>
        <dbReference type="SAM" id="Phobius"/>
    </source>
</evidence>
<feature type="transmembrane region" description="Helical" evidence="1">
    <location>
        <begin position="12"/>
        <end position="41"/>
    </location>
</feature>